<evidence type="ECO:0000313" key="1">
    <source>
        <dbReference type="EMBL" id="MDQ0472923.1"/>
    </source>
</evidence>
<dbReference type="InterPro" id="IPR023168">
    <property type="entry name" value="GatB_Yqey_C_2"/>
</dbReference>
<proteinExistence type="predicted"/>
<gene>
    <name evidence="1" type="ORF">QO011_005956</name>
</gene>
<reference evidence="1 2" key="1">
    <citation type="submission" date="2023-07" db="EMBL/GenBank/DDBJ databases">
        <title>Genomic Encyclopedia of Type Strains, Phase IV (KMG-IV): sequencing the most valuable type-strain genomes for metagenomic binning, comparative biology and taxonomic classification.</title>
        <authorList>
            <person name="Goeker M."/>
        </authorList>
    </citation>
    <scope>NUCLEOTIDE SEQUENCE [LARGE SCALE GENOMIC DNA]</scope>
    <source>
        <strain evidence="1 2">DSM 19619</strain>
    </source>
</reference>
<dbReference type="InterPro" id="IPR019004">
    <property type="entry name" value="YqeY/Aim41"/>
</dbReference>
<dbReference type="InterPro" id="IPR003789">
    <property type="entry name" value="Asn/Gln_tRNA_amidoTrase-B-like"/>
</dbReference>
<dbReference type="EMBL" id="JAUSVX010000014">
    <property type="protein sequence ID" value="MDQ0472923.1"/>
    <property type="molecule type" value="Genomic_DNA"/>
</dbReference>
<dbReference type="PANTHER" id="PTHR28055">
    <property type="entry name" value="ALTERED INHERITANCE OF MITOCHONDRIA PROTEIN 41, MITOCHONDRIAL"/>
    <property type="match status" value="1"/>
</dbReference>
<name>A0ABU0JF65_9HYPH</name>
<accession>A0ABU0JF65</accession>
<keyword evidence="2" id="KW-1185">Reference proteome</keyword>
<dbReference type="Pfam" id="PF09424">
    <property type="entry name" value="YqeY"/>
    <property type="match status" value="1"/>
</dbReference>
<dbReference type="RefSeq" id="WP_307280467.1">
    <property type="nucleotide sequence ID" value="NZ_JAUSVX010000014.1"/>
</dbReference>
<sequence length="152" mass="16150">MSLRETLSAAVKESMKAGDKARLSVVRMIQAGLKDRDIEARGNGKDPIPDAEILAMLQKMIKQTQESQDLADKAGRADLVDQAKAEIVVLSSFLPRQMDEAETRAAIAAVVAETGAAGIKDMGKVIGVLKERFAGQMDFGKAGPLVKQALAG</sequence>
<dbReference type="InterPro" id="IPR042184">
    <property type="entry name" value="YqeY/Aim41_N"/>
</dbReference>
<organism evidence="1 2">
    <name type="scientific">Labrys wisconsinensis</name>
    <dbReference type="NCBI Taxonomy" id="425677"/>
    <lineage>
        <taxon>Bacteria</taxon>
        <taxon>Pseudomonadati</taxon>
        <taxon>Pseudomonadota</taxon>
        <taxon>Alphaproteobacteria</taxon>
        <taxon>Hyphomicrobiales</taxon>
        <taxon>Xanthobacteraceae</taxon>
        <taxon>Labrys</taxon>
    </lineage>
</organism>
<comment type="caution">
    <text evidence="1">The sequence shown here is derived from an EMBL/GenBank/DDBJ whole genome shotgun (WGS) entry which is preliminary data.</text>
</comment>
<evidence type="ECO:0000313" key="2">
    <source>
        <dbReference type="Proteomes" id="UP001242480"/>
    </source>
</evidence>
<dbReference type="PANTHER" id="PTHR28055:SF1">
    <property type="entry name" value="ALTERED INHERITANCE OF MITOCHONDRIA PROTEIN 41, MITOCHONDRIAL"/>
    <property type="match status" value="1"/>
</dbReference>
<dbReference type="Gene3D" id="1.10.10.410">
    <property type="match status" value="1"/>
</dbReference>
<dbReference type="Gene3D" id="1.10.1510.10">
    <property type="entry name" value="Uncharacterised protein YqeY/AIM41 PF09424, N-terminal domain"/>
    <property type="match status" value="1"/>
</dbReference>
<dbReference type="SUPFAM" id="SSF89095">
    <property type="entry name" value="GatB/YqeY motif"/>
    <property type="match status" value="1"/>
</dbReference>
<dbReference type="Proteomes" id="UP001242480">
    <property type="component" value="Unassembled WGS sequence"/>
</dbReference>
<protein>
    <submittedName>
        <fullName evidence="1">Uncharacterized protein YqeY</fullName>
    </submittedName>
</protein>